<evidence type="ECO:0000313" key="1">
    <source>
        <dbReference type="EMBL" id="KAI8564615.1"/>
    </source>
</evidence>
<accession>A0ACC0PGP6</accession>
<proteinExistence type="predicted"/>
<keyword evidence="2" id="KW-1185">Reference proteome</keyword>
<comment type="caution">
    <text evidence="1">The sequence shown here is derived from an EMBL/GenBank/DDBJ whole genome shotgun (WGS) entry which is preliminary data.</text>
</comment>
<gene>
    <name evidence="1" type="ORF">RHMOL_Rhmol03G0194500</name>
</gene>
<name>A0ACC0PGP6_RHOML</name>
<protein>
    <submittedName>
        <fullName evidence="1">Uncharacterized protein</fullName>
    </submittedName>
</protein>
<dbReference type="Proteomes" id="UP001062846">
    <property type="component" value="Chromosome 3"/>
</dbReference>
<dbReference type="EMBL" id="CM046390">
    <property type="protein sequence ID" value="KAI8564615.1"/>
    <property type="molecule type" value="Genomic_DNA"/>
</dbReference>
<reference evidence="1" key="1">
    <citation type="submission" date="2022-02" db="EMBL/GenBank/DDBJ databases">
        <title>Plant Genome Project.</title>
        <authorList>
            <person name="Zhang R.-G."/>
        </authorList>
    </citation>
    <scope>NUCLEOTIDE SEQUENCE</scope>
    <source>
        <strain evidence="1">AT1</strain>
    </source>
</reference>
<sequence length="591" mass="65171">MKRFGAPQMPHNIQIIPKNRKKTAHQMALNLALIFIIPISFSLPSFLTQALPNQASNGIDHWCSKTPHPEPCKISLGGPRRRVPIGEADFRTMMVEAALERALHAEIHVNELRRRCRSKRKLAAWLDCSGLISNTVFQLNNTLQGLKATSANVNWTDADCQTWLSTALTNLGTCLAGSHQLNVSNFISPVVSNNVSELISNGLAINGALLDGQETKGEFPSWVSAGERKLLESPSTLSSQANFIVAQDGSGHYRSIQAAINFAVSRRRRDERITIHVKRGVYREYIEINKNMNKITLVGDGMRHTIISGKRSVASGYTIYSCATVGSPLRFKWGQPMKSGIATRNYFEMLSLICSGYGLSGIDGAGFMARGITFRNRAGPQNGQAVAVRSASDFSVFYACGFEGYQDTLLVLAQRQFFKICYIYGTIDFIFGNAAVVFQSCIIYVRKPLWGQANVITAQGRVDPNQNTGISIQGSQVLAAPGFARVFRYYNTYLGRPWQRYSRTVFLQSYLGSLVNPAGWLAWENTDFAQDTLYFGEYKNFGPASSTTRRVNWKGHHVITSAGTASQFTVANLIAGNTWLPATGVPFTAGL</sequence>
<evidence type="ECO:0000313" key="2">
    <source>
        <dbReference type="Proteomes" id="UP001062846"/>
    </source>
</evidence>
<organism evidence="1 2">
    <name type="scientific">Rhododendron molle</name>
    <name type="common">Chinese azalea</name>
    <name type="synonym">Azalea mollis</name>
    <dbReference type="NCBI Taxonomy" id="49168"/>
    <lineage>
        <taxon>Eukaryota</taxon>
        <taxon>Viridiplantae</taxon>
        <taxon>Streptophyta</taxon>
        <taxon>Embryophyta</taxon>
        <taxon>Tracheophyta</taxon>
        <taxon>Spermatophyta</taxon>
        <taxon>Magnoliopsida</taxon>
        <taxon>eudicotyledons</taxon>
        <taxon>Gunneridae</taxon>
        <taxon>Pentapetalae</taxon>
        <taxon>asterids</taxon>
        <taxon>Ericales</taxon>
        <taxon>Ericaceae</taxon>
        <taxon>Ericoideae</taxon>
        <taxon>Rhodoreae</taxon>
        <taxon>Rhododendron</taxon>
    </lineage>
</organism>